<gene>
    <name evidence="2" type="ORF">K8V81_03380</name>
</gene>
<feature type="transmembrane region" description="Helical" evidence="1">
    <location>
        <begin position="63"/>
        <end position="96"/>
    </location>
</feature>
<comment type="caution">
    <text evidence="2">The sequence shown here is derived from an EMBL/GenBank/DDBJ whole genome shotgun (WGS) entry which is preliminary data.</text>
</comment>
<sequence length="179" mass="18209">MTSTTTGVPPQQQPLRPAIALAIISLVSALMSVLGVVAVWVLAATGIMEGGTWAPSPSDGGGFALAIVVLSLLGLLLLLVGIGIQLASFILSLIVVIRGDGKLRTGAAILLAMSLFGVFFSVTLDLPSSAGAITNVITFLGTAVQVLRWCGLVAGVVVLWLGIGEVRRARAAAQRPGLA</sequence>
<organism evidence="2 3">
    <name type="scientific">Brachybacterium massiliense</name>
    <dbReference type="NCBI Taxonomy" id="1755098"/>
    <lineage>
        <taxon>Bacteria</taxon>
        <taxon>Bacillati</taxon>
        <taxon>Actinomycetota</taxon>
        <taxon>Actinomycetes</taxon>
        <taxon>Micrococcales</taxon>
        <taxon>Dermabacteraceae</taxon>
        <taxon>Brachybacterium</taxon>
    </lineage>
</organism>
<proteinExistence type="predicted"/>
<keyword evidence="1" id="KW-0812">Transmembrane</keyword>
<evidence type="ECO:0000256" key="1">
    <source>
        <dbReference type="SAM" id="Phobius"/>
    </source>
</evidence>
<evidence type="ECO:0000313" key="3">
    <source>
        <dbReference type="Proteomes" id="UP000742460"/>
    </source>
</evidence>
<feature type="transmembrane region" description="Helical" evidence="1">
    <location>
        <begin position="103"/>
        <end position="124"/>
    </location>
</feature>
<reference evidence="2" key="2">
    <citation type="submission" date="2021-09" db="EMBL/GenBank/DDBJ databases">
        <authorList>
            <person name="Gilroy R."/>
        </authorList>
    </citation>
    <scope>NUCLEOTIDE SEQUENCE</scope>
    <source>
        <strain evidence="2">ChiGjej5B5-22894</strain>
    </source>
</reference>
<dbReference type="AlphaFoldDB" id="A0A921MUQ2"/>
<feature type="transmembrane region" description="Helical" evidence="1">
    <location>
        <begin position="136"/>
        <end position="161"/>
    </location>
</feature>
<feature type="transmembrane region" description="Helical" evidence="1">
    <location>
        <begin position="19"/>
        <end position="43"/>
    </location>
</feature>
<reference evidence="2" key="1">
    <citation type="journal article" date="2021" name="PeerJ">
        <title>Extensive microbial diversity within the chicken gut microbiome revealed by metagenomics and culture.</title>
        <authorList>
            <person name="Gilroy R."/>
            <person name="Ravi A."/>
            <person name="Getino M."/>
            <person name="Pursley I."/>
            <person name="Horton D.L."/>
            <person name="Alikhan N.F."/>
            <person name="Baker D."/>
            <person name="Gharbi K."/>
            <person name="Hall N."/>
            <person name="Watson M."/>
            <person name="Adriaenssens E.M."/>
            <person name="Foster-Nyarko E."/>
            <person name="Jarju S."/>
            <person name="Secka A."/>
            <person name="Antonio M."/>
            <person name="Oren A."/>
            <person name="Chaudhuri R.R."/>
            <person name="La Ragione R."/>
            <person name="Hildebrand F."/>
            <person name="Pallen M.J."/>
        </authorList>
    </citation>
    <scope>NUCLEOTIDE SEQUENCE</scope>
    <source>
        <strain evidence="2">ChiGjej5B5-22894</strain>
    </source>
</reference>
<accession>A0A921MUQ2</accession>
<evidence type="ECO:0000313" key="2">
    <source>
        <dbReference type="EMBL" id="HJG90747.1"/>
    </source>
</evidence>
<keyword evidence="1" id="KW-0472">Membrane</keyword>
<dbReference type="EMBL" id="DYUE01000091">
    <property type="protein sequence ID" value="HJG90747.1"/>
    <property type="molecule type" value="Genomic_DNA"/>
</dbReference>
<protein>
    <submittedName>
        <fullName evidence="2">Uncharacterized protein</fullName>
    </submittedName>
</protein>
<dbReference type="Proteomes" id="UP000742460">
    <property type="component" value="Unassembled WGS sequence"/>
</dbReference>
<keyword evidence="1" id="KW-1133">Transmembrane helix</keyword>
<name>A0A921MUQ2_9MICO</name>